<gene>
    <name evidence="2" type="ORF">ACFQ3J_08685</name>
</gene>
<evidence type="ECO:0000313" key="2">
    <source>
        <dbReference type="EMBL" id="MFD1128246.1"/>
    </source>
</evidence>
<dbReference type="EMBL" id="JBHTKX010000001">
    <property type="protein sequence ID" value="MFD1128246.1"/>
    <property type="molecule type" value="Genomic_DNA"/>
</dbReference>
<reference evidence="3" key="1">
    <citation type="journal article" date="2019" name="Int. J. Syst. Evol. Microbiol.">
        <title>The Global Catalogue of Microorganisms (GCM) 10K type strain sequencing project: providing services to taxonomists for standard genome sequencing and annotation.</title>
        <authorList>
            <consortium name="The Broad Institute Genomics Platform"/>
            <consortium name="The Broad Institute Genome Sequencing Center for Infectious Disease"/>
            <person name="Wu L."/>
            <person name="Ma J."/>
        </authorList>
    </citation>
    <scope>NUCLEOTIDE SEQUENCE [LARGE SCALE GENOMIC DNA]</scope>
    <source>
        <strain evidence="3">CCUG 53519</strain>
    </source>
</reference>
<dbReference type="Proteomes" id="UP001597169">
    <property type="component" value="Unassembled WGS sequence"/>
</dbReference>
<name>A0ABW3PVH7_9BACL</name>
<organism evidence="2 3">
    <name type="scientific">Paenibacillus provencensis</name>
    <dbReference type="NCBI Taxonomy" id="441151"/>
    <lineage>
        <taxon>Bacteria</taxon>
        <taxon>Bacillati</taxon>
        <taxon>Bacillota</taxon>
        <taxon>Bacilli</taxon>
        <taxon>Bacillales</taxon>
        <taxon>Paenibacillaceae</taxon>
        <taxon>Paenibacillus</taxon>
    </lineage>
</organism>
<protein>
    <submittedName>
        <fullName evidence="2">Uncharacterized protein</fullName>
    </submittedName>
</protein>
<proteinExistence type="predicted"/>
<comment type="caution">
    <text evidence="2">The sequence shown here is derived from an EMBL/GenBank/DDBJ whole genome shotgun (WGS) entry which is preliminary data.</text>
</comment>
<evidence type="ECO:0000256" key="1">
    <source>
        <dbReference type="SAM" id="Phobius"/>
    </source>
</evidence>
<keyword evidence="1" id="KW-0472">Membrane</keyword>
<dbReference type="RefSeq" id="WP_251583555.1">
    <property type="nucleotide sequence ID" value="NZ_JBHTKX010000001.1"/>
</dbReference>
<evidence type="ECO:0000313" key="3">
    <source>
        <dbReference type="Proteomes" id="UP001597169"/>
    </source>
</evidence>
<sequence>MGFFGKMKEDFKKATEDGKAMAAGKAVRLEYLGGHPKVQAGLITVSSSTEEYKLLIDGNEVQVVKMEWDEKGKRSGGKAAAGAIVGGVLTGGLGLLAGAAIGGRKKDNSLAVITYQDGPLEGTAYFRCDQKEYQKLAALLA</sequence>
<feature type="transmembrane region" description="Helical" evidence="1">
    <location>
        <begin position="79"/>
        <end position="101"/>
    </location>
</feature>
<keyword evidence="1" id="KW-1133">Transmembrane helix</keyword>
<keyword evidence="1" id="KW-0812">Transmembrane</keyword>
<accession>A0ABW3PVH7</accession>
<keyword evidence="3" id="KW-1185">Reference proteome</keyword>